<proteinExistence type="predicted"/>
<keyword evidence="2" id="KW-1185">Reference proteome</keyword>
<dbReference type="InterPro" id="IPR001888">
    <property type="entry name" value="Transposase_1"/>
</dbReference>
<organism evidence="1 2">
    <name type="scientific">Oopsacas minuta</name>
    <dbReference type="NCBI Taxonomy" id="111878"/>
    <lineage>
        <taxon>Eukaryota</taxon>
        <taxon>Metazoa</taxon>
        <taxon>Porifera</taxon>
        <taxon>Hexactinellida</taxon>
        <taxon>Hexasterophora</taxon>
        <taxon>Lyssacinosida</taxon>
        <taxon>Leucopsacidae</taxon>
        <taxon>Oopsacas</taxon>
    </lineage>
</organism>
<dbReference type="Gene3D" id="3.30.420.10">
    <property type="entry name" value="Ribonuclease H-like superfamily/Ribonuclease H"/>
    <property type="match status" value="1"/>
</dbReference>
<name>A0AAV7JYL5_9METZ</name>
<dbReference type="Proteomes" id="UP001165289">
    <property type="component" value="Unassembled WGS sequence"/>
</dbReference>
<dbReference type="PANTHER" id="PTHR46060:SF1">
    <property type="entry name" value="MARINER MOS1 TRANSPOSASE-LIKE PROTEIN"/>
    <property type="match status" value="1"/>
</dbReference>
<dbReference type="InterPro" id="IPR052709">
    <property type="entry name" value="Transposase-MT_Hybrid"/>
</dbReference>
<evidence type="ECO:0000313" key="1">
    <source>
        <dbReference type="EMBL" id="KAI6653081.1"/>
    </source>
</evidence>
<dbReference type="Pfam" id="PF01359">
    <property type="entry name" value="Transposase_1"/>
    <property type="match status" value="1"/>
</dbReference>
<dbReference type="InterPro" id="IPR036397">
    <property type="entry name" value="RNaseH_sf"/>
</dbReference>
<protein>
    <submittedName>
        <fullName evidence="1">Transposase</fullName>
    </submittedName>
</protein>
<sequence>MASKSTDFKIEQRAYVKIRTLLKVSPTDVHKDLEEVYKDTALPYSTVVDWARRFREGRVSIEDGARIGRPVSSTNDKNILEVSALLEEDPHITLVEIADAVGISTGTAQAIVHDNMKFRKICARWVPYLLTQAQKAKRVQCATKLLSEFDRTDSRRLFEIVTGDETWVRYSEPLSKEANKVWVAKGQDPPMIPRHDFRDPKVMYCIFFDSNGPVCQICVPKYQTITGSFYTNECLTEVEKFYQNRRPRTGTRGLRILHDNARPHKTKLVREKLEAMKIVELDHPPYSPDLAPCDFWLFPKLKKHLSGRKFESRAQIGSAIFQYMKGVPTEDYKKVFFDWIKRLKLVLQHEGEYFEKLHH</sequence>
<dbReference type="AlphaFoldDB" id="A0AAV7JYL5"/>
<comment type="caution">
    <text evidence="1">The sequence shown here is derived from an EMBL/GenBank/DDBJ whole genome shotgun (WGS) entry which is preliminary data.</text>
</comment>
<dbReference type="EMBL" id="JAKMXF010000295">
    <property type="protein sequence ID" value="KAI6653081.1"/>
    <property type="molecule type" value="Genomic_DNA"/>
</dbReference>
<reference evidence="1 2" key="1">
    <citation type="journal article" date="2023" name="BMC Biol.">
        <title>The compact genome of the sponge Oopsacas minuta (Hexactinellida) is lacking key metazoan core genes.</title>
        <authorList>
            <person name="Santini S."/>
            <person name="Schenkelaars Q."/>
            <person name="Jourda C."/>
            <person name="Duchesne M."/>
            <person name="Belahbib H."/>
            <person name="Rocher C."/>
            <person name="Selva M."/>
            <person name="Riesgo A."/>
            <person name="Vervoort M."/>
            <person name="Leys S.P."/>
            <person name="Kodjabachian L."/>
            <person name="Le Bivic A."/>
            <person name="Borchiellini C."/>
            <person name="Claverie J.M."/>
            <person name="Renard E."/>
        </authorList>
    </citation>
    <scope>NUCLEOTIDE SEQUENCE [LARGE SCALE GENOMIC DNA]</scope>
    <source>
        <strain evidence="1">SPO-2</strain>
    </source>
</reference>
<dbReference type="PANTHER" id="PTHR46060">
    <property type="entry name" value="MARINER MOS1 TRANSPOSASE-LIKE PROTEIN"/>
    <property type="match status" value="1"/>
</dbReference>
<gene>
    <name evidence="1" type="ORF">LOD99_3917</name>
</gene>
<accession>A0AAV7JYL5</accession>
<dbReference type="Pfam" id="PF13412">
    <property type="entry name" value="HTH_24"/>
    <property type="match status" value="1"/>
</dbReference>
<evidence type="ECO:0000313" key="2">
    <source>
        <dbReference type="Proteomes" id="UP001165289"/>
    </source>
</evidence>
<dbReference type="GO" id="GO:0003676">
    <property type="term" value="F:nucleic acid binding"/>
    <property type="evidence" value="ECO:0007669"/>
    <property type="project" value="InterPro"/>
</dbReference>